<reference evidence="1 2" key="1">
    <citation type="submission" date="2018-03" db="EMBL/GenBank/DDBJ databases">
        <title>Genomic Encyclopedia of Type Strains, Phase III (KMG-III): the genomes of soil and plant-associated and newly described type strains.</title>
        <authorList>
            <person name="Whitman W."/>
        </authorList>
    </citation>
    <scope>NUCLEOTIDE SEQUENCE [LARGE SCALE GENOMIC DNA]</scope>
    <source>
        <strain evidence="1 2">CGMCC 1.12259</strain>
    </source>
</reference>
<accession>A0A2P8H2D1</accession>
<evidence type="ECO:0000313" key="1">
    <source>
        <dbReference type="EMBL" id="PSL40360.1"/>
    </source>
</evidence>
<protein>
    <recommendedName>
        <fullName evidence="3">DUF4139 domain-containing protein</fullName>
    </recommendedName>
</protein>
<organism evidence="1 2">
    <name type="scientific">Planomicrobium soli</name>
    <dbReference type="NCBI Taxonomy" id="1176648"/>
    <lineage>
        <taxon>Bacteria</taxon>
        <taxon>Bacillati</taxon>
        <taxon>Bacillota</taxon>
        <taxon>Bacilli</taxon>
        <taxon>Bacillales</taxon>
        <taxon>Caryophanaceae</taxon>
        <taxon>Planomicrobium</taxon>
    </lineage>
</organism>
<dbReference type="Proteomes" id="UP000242682">
    <property type="component" value="Unassembled WGS sequence"/>
</dbReference>
<dbReference type="AlphaFoldDB" id="A0A2P8H2D1"/>
<evidence type="ECO:0000313" key="2">
    <source>
        <dbReference type="Proteomes" id="UP000242682"/>
    </source>
</evidence>
<dbReference type="PANTHER" id="PTHR38075">
    <property type="entry name" value="DUF4139 DOMAIN-CONTAINING PROTEIN"/>
    <property type="match status" value="1"/>
</dbReference>
<gene>
    <name evidence="1" type="ORF">B0H99_105137</name>
</gene>
<comment type="caution">
    <text evidence="1">The sequence shown here is derived from an EMBL/GenBank/DDBJ whole genome shotgun (WGS) entry which is preliminary data.</text>
</comment>
<dbReference type="PANTHER" id="PTHR38075:SF1">
    <property type="entry name" value="DUF4139 DOMAIN-CONTAINING PROTEIN"/>
    <property type="match status" value="1"/>
</dbReference>
<proteinExistence type="predicted"/>
<name>A0A2P8H2D1_9BACL</name>
<evidence type="ECO:0008006" key="3">
    <source>
        <dbReference type="Google" id="ProtNLM"/>
    </source>
</evidence>
<keyword evidence="2" id="KW-1185">Reference proteome</keyword>
<dbReference type="EMBL" id="PYAT01000005">
    <property type="protein sequence ID" value="PSL40360.1"/>
    <property type="molecule type" value="Genomic_DNA"/>
</dbReference>
<sequence>MVKELRQITTEEEISEIHFTGIARNIEASSVLVKGFNVLEQSYADGAMSKNTLLEKYIGREVIVRNQDTGEAMQIRLLSAVDGLIGERPDTKEIIIDPAGELILPPMPKGLLEKPMLVWQMAPGELDQHISVSYIVQGIEWRTNYIVEIQGTALFLTGWMEIRNNTGIDYENPAIKLIAGEVYRQPKTIDFSFEPKIHESSMSSSQFEQADFEDHPSYKLDRPISLLDGQTKQIKFLEAHIESFRTIYEVDNWSERARVKIEYDNKKSNGLGISLPRGAVKIFRHDKNKELEFVGENEVESSMEEDIVSVLVGEAFAISCRSHEKKRWLQEGVEYVTYGYDLMNNKQENVRIHISHTIHEPIWIMESSTHDYEIKNAGHVKFIVRTAAKKATAVEFTYRVDKR</sequence>